<gene>
    <name evidence="2" type="ORF">GN277_22225</name>
</gene>
<feature type="transmembrane region" description="Helical" evidence="1">
    <location>
        <begin position="203"/>
        <end position="221"/>
    </location>
</feature>
<keyword evidence="1" id="KW-1133">Transmembrane helix</keyword>
<feature type="transmembrane region" description="Helical" evidence="1">
    <location>
        <begin position="111"/>
        <end position="130"/>
    </location>
</feature>
<keyword evidence="1" id="KW-0812">Transmembrane</keyword>
<evidence type="ECO:0008006" key="4">
    <source>
        <dbReference type="Google" id="ProtNLM"/>
    </source>
</evidence>
<reference evidence="2 3" key="1">
    <citation type="submission" date="2019-12" db="EMBL/GenBank/DDBJ databases">
        <title>Sporaefaciens musculi gen. nov., sp. nov., a novel bacterium isolated from the caecum of an obese mouse.</title>
        <authorList>
            <person name="Rasmussen T.S."/>
            <person name="Streidl T."/>
            <person name="Hitch T.C.A."/>
            <person name="Wortmann E."/>
            <person name="Deptula P."/>
            <person name="Hansen M."/>
            <person name="Nielsen D.S."/>
            <person name="Clavel T."/>
            <person name="Vogensen F.K."/>
        </authorList>
    </citation>
    <scope>NUCLEOTIDE SEQUENCE [LARGE SCALE GENOMIC DNA]</scope>
    <source>
        <strain evidence="2 3">WCA-9-b2</strain>
    </source>
</reference>
<dbReference type="Proteomes" id="UP000460412">
    <property type="component" value="Unassembled WGS sequence"/>
</dbReference>
<proteinExistence type="predicted"/>
<evidence type="ECO:0000313" key="2">
    <source>
        <dbReference type="EMBL" id="MXP77968.1"/>
    </source>
</evidence>
<organism evidence="2 3">
    <name type="scientific">Sporofaciens musculi</name>
    <dbReference type="NCBI Taxonomy" id="2681861"/>
    <lineage>
        <taxon>Bacteria</taxon>
        <taxon>Bacillati</taxon>
        <taxon>Bacillota</taxon>
        <taxon>Clostridia</taxon>
        <taxon>Lachnospirales</taxon>
        <taxon>Lachnospiraceae</taxon>
        <taxon>Sporofaciens</taxon>
    </lineage>
</organism>
<dbReference type="InterPro" id="IPR010390">
    <property type="entry name" value="ABC-2_transporter-like"/>
</dbReference>
<dbReference type="AlphaFoldDB" id="A0A7X3SKT5"/>
<evidence type="ECO:0000256" key="1">
    <source>
        <dbReference type="SAM" id="Phobius"/>
    </source>
</evidence>
<sequence>MDKFYCLVKMTFLTKFAYVKAFWINIAGTFASIVIYYFLWQFVFRQQDSLAGYTALQMTTYVILSRMLSSQFSGGINQELSNWIRTGKIGMELLRPISLFFTLFAKRVGEFVFFVAFKGLPIAAVCFLVLGGTPPAGVWNFAMFLVSTCLSIGIMYFFEFMVGLCAFYTNHSYSLAYAKSSLFSILAGGVVPLFLFPEGLARVLDYLPFAGMVSVPVNIYLGKYLPEETWQFVGLQVVWILILWTAAHIFYSCAIRRIVVQGG</sequence>
<dbReference type="Pfam" id="PF06182">
    <property type="entry name" value="ABC2_membrane_6"/>
    <property type="match status" value="1"/>
</dbReference>
<keyword evidence="1" id="KW-0472">Membrane</keyword>
<dbReference type="PANTHER" id="PTHR36832:SF1">
    <property type="entry name" value="SLR1174 PROTEIN"/>
    <property type="match status" value="1"/>
</dbReference>
<keyword evidence="3" id="KW-1185">Reference proteome</keyword>
<feature type="transmembrane region" description="Helical" evidence="1">
    <location>
        <begin position="233"/>
        <end position="251"/>
    </location>
</feature>
<feature type="transmembrane region" description="Helical" evidence="1">
    <location>
        <begin position="142"/>
        <end position="169"/>
    </location>
</feature>
<protein>
    <recommendedName>
        <fullName evidence="4">ABC transporter permease</fullName>
    </recommendedName>
</protein>
<dbReference type="PANTHER" id="PTHR36832">
    <property type="entry name" value="SLR1174 PROTEIN-RELATED"/>
    <property type="match status" value="1"/>
</dbReference>
<name>A0A7X3SKT5_9FIRM</name>
<accession>A0A7X3SKT5</accession>
<feature type="transmembrane region" description="Helical" evidence="1">
    <location>
        <begin position="175"/>
        <end position="196"/>
    </location>
</feature>
<dbReference type="EMBL" id="WUQX01000001">
    <property type="protein sequence ID" value="MXP77968.1"/>
    <property type="molecule type" value="Genomic_DNA"/>
</dbReference>
<feature type="transmembrane region" description="Helical" evidence="1">
    <location>
        <begin position="21"/>
        <end position="44"/>
    </location>
</feature>
<dbReference type="RefSeq" id="WP_159753873.1">
    <property type="nucleotide sequence ID" value="NZ_CATIFW010000072.1"/>
</dbReference>
<evidence type="ECO:0000313" key="3">
    <source>
        <dbReference type="Proteomes" id="UP000460412"/>
    </source>
</evidence>
<comment type="caution">
    <text evidence="2">The sequence shown here is derived from an EMBL/GenBank/DDBJ whole genome shotgun (WGS) entry which is preliminary data.</text>
</comment>